<comment type="caution">
    <text evidence="3">The sequence shown here is derived from an EMBL/GenBank/DDBJ whole genome shotgun (WGS) entry which is preliminary data.</text>
</comment>
<feature type="domain" description="DUF4935" evidence="2">
    <location>
        <begin position="3"/>
        <end position="161"/>
    </location>
</feature>
<evidence type="ECO:0000256" key="1">
    <source>
        <dbReference type="SAM" id="MobiDB-lite"/>
    </source>
</evidence>
<dbReference type="InterPro" id="IPR032557">
    <property type="entry name" value="DUF4935"/>
</dbReference>
<keyword evidence="4" id="KW-1185">Reference proteome</keyword>
<accession>A0ABU4CJ05</accession>
<dbReference type="RefSeq" id="WP_317569584.1">
    <property type="nucleotide sequence ID" value="NZ_JAWLKA010000013.1"/>
</dbReference>
<evidence type="ECO:0000313" key="3">
    <source>
        <dbReference type="EMBL" id="MDV6283292.1"/>
    </source>
</evidence>
<dbReference type="EMBL" id="JAWLKA010000013">
    <property type="protein sequence ID" value="MDV6283292.1"/>
    <property type="molecule type" value="Genomic_DNA"/>
</dbReference>
<gene>
    <name evidence="3" type="ORF">R3Q59_22610</name>
</gene>
<reference evidence="3 4" key="1">
    <citation type="submission" date="2023-10" db="EMBL/GenBank/DDBJ databases">
        <title>Development of a sustainable strategy for remediation of hydrocarbon-contaminated territories based on the waste exchange concept.</title>
        <authorList>
            <person name="Krivoruchko A."/>
        </authorList>
    </citation>
    <scope>NUCLEOTIDE SEQUENCE [LARGE SCALE GENOMIC DNA]</scope>
    <source>
        <strain evidence="3 4">IEGM 60</strain>
    </source>
</reference>
<dbReference type="Pfam" id="PF16289">
    <property type="entry name" value="PIN_12"/>
    <property type="match status" value="1"/>
</dbReference>
<protein>
    <submittedName>
        <fullName evidence="3">PIN domain-containing protein</fullName>
    </submittedName>
</protein>
<dbReference type="Proteomes" id="UP001185737">
    <property type="component" value="Unassembled WGS sequence"/>
</dbReference>
<evidence type="ECO:0000313" key="4">
    <source>
        <dbReference type="Proteomes" id="UP001185737"/>
    </source>
</evidence>
<organism evidence="3 4">
    <name type="scientific">Rhodococcus jostii</name>
    <dbReference type="NCBI Taxonomy" id="132919"/>
    <lineage>
        <taxon>Bacteria</taxon>
        <taxon>Bacillati</taxon>
        <taxon>Actinomycetota</taxon>
        <taxon>Actinomycetes</taxon>
        <taxon>Mycobacteriales</taxon>
        <taxon>Nocardiaceae</taxon>
        <taxon>Rhodococcus</taxon>
    </lineage>
</organism>
<feature type="compositionally biased region" description="Low complexity" evidence="1">
    <location>
        <begin position="251"/>
        <end position="262"/>
    </location>
</feature>
<sequence length="302" mass="33562">MLIVLDTSAVTRDARFETFVRDALDHGGRVLVPRLVLVEVAHRYQRESVAMIDALTVQARMYDRLGLREDLSVFVDAARAKADGYVDSLARQLEAMGCDVIEPAHVSHLDIAGRELQRRRPYVDKKRHGYTATVNWLTVLDIADRRPSEDVVWVSANSRAFGSGEPATWHDEIWAELQDRGLENRVRWVVDLDDVDLRDTDVPCRERVFEPVVPPLPAIAVPAPLPSRPPLPPRAPVATPDTVEPPAATLPPVHVARPRVAPQRILPSGNADAGGRRGIGRMMGGRKRKVTVVDELDELDFG</sequence>
<evidence type="ECO:0000259" key="2">
    <source>
        <dbReference type="Pfam" id="PF16289"/>
    </source>
</evidence>
<proteinExistence type="predicted"/>
<name>A0ABU4CJ05_RHOJO</name>
<feature type="region of interest" description="Disordered" evidence="1">
    <location>
        <begin position="248"/>
        <end position="282"/>
    </location>
</feature>